<evidence type="ECO:0000313" key="2">
    <source>
        <dbReference type="EMBL" id="MBA0597446.1"/>
    </source>
</evidence>
<dbReference type="InterPro" id="IPR036529">
    <property type="entry name" value="KIX_dom_sf"/>
</dbReference>
<organism evidence="2 3">
    <name type="scientific">Gossypium raimondii</name>
    <name type="common">Peruvian cotton</name>
    <name type="synonym">Gossypium klotzschianum subsp. raimondii</name>
    <dbReference type="NCBI Taxonomy" id="29730"/>
    <lineage>
        <taxon>Eukaryota</taxon>
        <taxon>Viridiplantae</taxon>
        <taxon>Streptophyta</taxon>
        <taxon>Embryophyta</taxon>
        <taxon>Tracheophyta</taxon>
        <taxon>Spermatophyta</taxon>
        <taxon>Magnoliopsida</taxon>
        <taxon>eudicotyledons</taxon>
        <taxon>Gunneridae</taxon>
        <taxon>Pentapetalae</taxon>
        <taxon>rosids</taxon>
        <taxon>malvids</taxon>
        <taxon>Malvales</taxon>
        <taxon>Malvaceae</taxon>
        <taxon>Malvoideae</taxon>
        <taxon>Gossypium</taxon>
    </lineage>
</organism>
<reference evidence="2 3" key="1">
    <citation type="journal article" date="2019" name="Genome Biol. Evol.">
        <title>Insights into the evolution of the New World diploid cottons (Gossypium, subgenus Houzingenia) based on genome sequencing.</title>
        <authorList>
            <person name="Grover C.E."/>
            <person name="Arick M.A. 2nd"/>
            <person name="Thrash A."/>
            <person name="Conover J.L."/>
            <person name="Sanders W.S."/>
            <person name="Peterson D.G."/>
            <person name="Frelichowski J.E."/>
            <person name="Scheffler J.A."/>
            <person name="Scheffler B.E."/>
            <person name="Wendel J.F."/>
        </authorList>
    </citation>
    <scope>NUCLEOTIDE SEQUENCE [LARGE SCALE GENOMIC DNA]</scope>
    <source>
        <strain evidence="2">8</strain>
        <tissue evidence="2">Leaf</tissue>
    </source>
</reference>
<keyword evidence="1" id="KW-0539">Nucleus</keyword>
<name>A0A7J8Q848_GOSRA</name>
<dbReference type="Proteomes" id="UP000593578">
    <property type="component" value="Unassembled WGS sequence"/>
</dbReference>
<evidence type="ECO:0000256" key="1">
    <source>
        <dbReference type="ARBA" id="ARBA00023242"/>
    </source>
</evidence>
<dbReference type="EMBL" id="JABEZZ010000010">
    <property type="protein sequence ID" value="MBA0597446.1"/>
    <property type="molecule type" value="Genomic_DNA"/>
</dbReference>
<dbReference type="Gene3D" id="1.10.246.20">
    <property type="entry name" value="Coactivator CBP, KIX domain"/>
    <property type="match status" value="1"/>
</dbReference>
<dbReference type="AlphaFoldDB" id="A0A7J8Q848"/>
<dbReference type="GO" id="GO:0006355">
    <property type="term" value="P:regulation of DNA-templated transcription"/>
    <property type="evidence" value="ECO:0007669"/>
    <property type="project" value="InterPro"/>
</dbReference>
<dbReference type="PANTHER" id="PTHR35300:SF4">
    <property type="entry name" value="HISTONE ACETYLTRANSFERASE"/>
    <property type="match status" value="1"/>
</dbReference>
<dbReference type="PANTHER" id="PTHR35300">
    <property type="entry name" value="COACTIVATOR CBP, KIX DOMAIN-CONTAINING PROTEIN-RELATED"/>
    <property type="match status" value="1"/>
</dbReference>
<evidence type="ECO:0000313" key="3">
    <source>
        <dbReference type="Proteomes" id="UP000593578"/>
    </source>
</evidence>
<accession>A0A7J8Q848</accession>
<sequence>MEEDVVVLTEASSLCQGKEPESRKVKMVEVDVENKLTKCRQVCWRVDLYIIIILGAIYRRGPVLGNINMIDLQSGHYYEIRGANVFDVTRMFVMKHILSSIEEERSKMPRPGPRPYECVRRAWHSERHQPMRGSIIQQILRLAIETHSTATKKNKEWQDKIITVIVKAEEIMYSKANSEVLFFFKI</sequence>
<comment type="caution">
    <text evidence="2">The sequence shown here is derived from an EMBL/GenBank/DDBJ whole genome shotgun (WGS) entry which is preliminary data.</text>
</comment>
<gene>
    <name evidence="2" type="ORF">Gorai_007250</name>
</gene>
<dbReference type="GO" id="GO:0003712">
    <property type="term" value="F:transcription coregulator activity"/>
    <property type="evidence" value="ECO:0007669"/>
    <property type="project" value="InterPro"/>
</dbReference>
<protein>
    <submittedName>
        <fullName evidence="2">Uncharacterized protein</fullName>
    </submittedName>
</protein>
<feature type="non-terminal residue" evidence="2">
    <location>
        <position position="186"/>
    </location>
</feature>
<proteinExistence type="predicted"/>